<dbReference type="EMBL" id="WBMX01003010">
    <property type="protein sequence ID" value="NXC18015.1"/>
    <property type="molecule type" value="Genomic_DNA"/>
</dbReference>
<comment type="function">
    <text evidence="6">Involved in nucleolar processing of pre-18S ribosomal RNA. Has a role in the nuclear export of 40S pre-ribosomal subunit to the cytoplasm.</text>
</comment>
<feature type="region of interest" description="Disordered" evidence="7">
    <location>
        <begin position="127"/>
        <end position="397"/>
    </location>
</feature>
<gene>
    <name evidence="8" type="primary">Nop14</name>
    <name evidence="8" type="ORF">CORCRI_R08404</name>
</gene>
<accession>A0A851LR08</accession>
<dbReference type="Proteomes" id="UP000621168">
    <property type="component" value="Unassembled WGS sequence"/>
</dbReference>
<feature type="compositionally biased region" description="Basic and acidic residues" evidence="7">
    <location>
        <begin position="152"/>
        <end position="195"/>
    </location>
</feature>
<feature type="non-terminal residue" evidence="8">
    <location>
        <position position="810"/>
    </location>
</feature>
<evidence type="ECO:0000313" key="8">
    <source>
        <dbReference type="EMBL" id="NXC18015.1"/>
    </source>
</evidence>
<keyword evidence="3" id="KW-0690">Ribosome biogenesis</keyword>
<organism evidence="8 9">
    <name type="scientific">Corythaeola cristata</name>
    <name type="common">Great blue turaco</name>
    <dbReference type="NCBI Taxonomy" id="103954"/>
    <lineage>
        <taxon>Eukaryota</taxon>
        <taxon>Metazoa</taxon>
        <taxon>Chordata</taxon>
        <taxon>Craniata</taxon>
        <taxon>Vertebrata</taxon>
        <taxon>Euteleostomi</taxon>
        <taxon>Archelosauria</taxon>
        <taxon>Archosauria</taxon>
        <taxon>Dinosauria</taxon>
        <taxon>Saurischia</taxon>
        <taxon>Theropoda</taxon>
        <taxon>Coelurosauria</taxon>
        <taxon>Aves</taxon>
        <taxon>Neognathae</taxon>
        <taxon>Neoaves</taxon>
        <taxon>Otidimorphae</taxon>
        <taxon>Musophagiformes</taxon>
        <taxon>Musophagidae</taxon>
        <taxon>Corythaeola</taxon>
    </lineage>
</organism>
<evidence type="ECO:0000256" key="3">
    <source>
        <dbReference type="ARBA" id="ARBA00022517"/>
    </source>
</evidence>
<evidence type="ECO:0000256" key="6">
    <source>
        <dbReference type="ARBA" id="ARBA00024695"/>
    </source>
</evidence>
<comment type="caution">
    <text evidence="8">The sequence shown here is derived from an EMBL/GenBank/DDBJ whole genome shotgun (WGS) entry which is preliminary data.</text>
</comment>
<comment type="subcellular location">
    <subcellularLocation>
        <location evidence="1">Nucleus</location>
        <location evidence="1">Nucleolus</location>
    </subcellularLocation>
</comment>
<dbReference type="GO" id="GO:0030490">
    <property type="term" value="P:maturation of SSU-rRNA"/>
    <property type="evidence" value="ECO:0007669"/>
    <property type="project" value="TreeGrafter"/>
</dbReference>
<sequence>SNPFEVKVNRQKFNILGRKTKNDVGLPGVSRSKAIKKVRAHKKERTNVFKDKRFGEYNTKISPEEKMIRRFTLERQQNYGKKNIYNLNEDEELTHYGQSLAEIEKLNDIVDSDSDTEERGTLSAELTSAHFGGGGGLLRKKASSGQQDEEEEKPKSRKELIEEMIAKSKQEKQERQTRRESALELTEKLDNDWKEIQTLIARKTPKSERKEKEAEKPKPDEYDMIVRELGFEMKAKPSERMKTEEELAKEEQARLQKLEADRLRRMRGTDEQANKKPSHVSADDLADGFVLDTDDRRLLSYKDGKINIENEEEEEKEGEEEEEDDEEEGEKEDNENEEESEEESANEDEEDVAADSHSDLESDLESEEEAAGNKEQKKHKTNENESQNVEELDPKMEAAKSELPYTFAGKRRIDPCCLQGNMYSEKKANNFNILCFLQKLVGFLLEYIGELATLDLPELRTIDKLVLFMYMKLFRLLIKDFKLCYDSAQFPLQSVFSVGFDSMNALRELDENGIKKCYSKLIQKFQINTLQECRITTLQDVIKGLFICCLFLEYVSLSRRFVPELINFLLGVLHISLPKKQAQGYTVVHPFTPVGKNLELLLVCDKKDLESWQKQNLPLSIVTRLKETSRTEMNHIRLSCLALCFDLIKKCAALYESLPSFHEIMHPVRIVLTQHMPVNEYPEKMQEWYHFALKELENKVKHYAPLICEKKKPVPLKQYTPRIVKVLEFGKKLTGSKKEQERKQLIQKHKRELKGAIREIRKDNQFLARMQLSEIMERDSARKRKVKELLGSLATQEGEWKAMKRKKGKN</sequence>
<feature type="compositionally biased region" description="Acidic residues" evidence="7">
    <location>
        <begin position="361"/>
        <end position="370"/>
    </location>
</feature>
<dbReference type="GO" id="GO:0030692">
    <property type="term" value="C:Noc4p-Nop14p complex"/>
    <property type="evidence" value="ECO:0007669"/>
    <property type="project" value="TreeGrafter"/>
</dbReference>
<dbReference type="PANTHER" id="PTHR23183">
    <property type="entry name" value="NOP14"/>
    <property type="match status" value="1"/>
</dbReference>
<comment type="similarity">
    <text evidence="2">Belongs to the NOP14 family.</text>
</comment>
<feature type="non-terminal residue" evidence="8">
    <location>
        <position position="1"/>
    </location>
</feature>
<dbReference type="InterPro" id="IPR007276">
    <property type="entry name" value="Nop14"/>
</dbReference>
<evidence type="ECO:0000256" key="5">
    <source>
        <dbReference type="ARBA" id="ARBA00023242"/>
    </source>
</evidence>
<dbReference type="PANTHER" id="PTHR23183:SF0">
    <property type="entry name" value="NUCLEOLAR PROTEIN 14"/>
    <property type="match status" value="1"/>
</dbReference>
<name>A0A851LR08_CORCR</name>
<proteinExistence type="inferred from homology"/>
<dbReference type="AlphaFoldDB" id="A0A851LR08"/>
<protein>
    <submittedName>
        <fullName evidence="8">NOP14 protein</fullName>
    </submittedName>
</protein>
<feature type="compositionally biased region" description="Basic and acidic residues" evidence="7">
    <location>
        <begin position="205"/>
        <end position="274"/>
    </location>
</feature>
<keyword evidence="5" id="KW-0539">Nucleus</keyword>
<feature type="compositionally biased region" description="Basic and acidic residues" evidence="7">
    <location>
        <begin position="293"/>
        <end position="308"/>
    </location>
</feature>
<evidence type="ECO:0000256" key="1">
    <source>
        <dbReference type="ARBA" id="ARBA00004604"/>
    </source>
</evidence>
<evidence type="ECO:0000256" key="7">
    <source>
        <dbReference type="SAM" id="MobiDB-lite"/>
    </source>
</evidence>
<evidence type="ECO:0000256" key="4">
    <source>
        <dbReference type="ARBA" id="ARBA00022552"/>
    </source>
</evidence>
<feature type="compositionally biased region" description="Acidic residues" evidence="7">
    <location>
        <begin position="309"/>
        <end position="353"/>
    </location>
</feature>
<dbReference type="Pfam" id="PF04147">
    <property type="entry name" value="Nop14"/>
    <property type="match status" value="2"/>
</dbReference>
<keyword evidence="9" id="KW-1185">Reference proteome</keyword>
<keyword evidence="4" id="KW-0698">rRNA processing</keyword>
<dbReference type="OrthoDB" id="441771at2759"/>
<evidence type="ECO:0000256" key="2">
    <source>
        <dbReference type="ARBA" id="ARBA00007466"/>
    </source>
</evidence>
<dbReference type="GO" id="GO:0032040">
    <property type="term" value="C:small-subunit processome"/>
    <property type="evidence" value="ECO:0007669"/>
    <property type="project" value="InterPro"/>
</dbReference>
<evidence type="ECO:0000313" key="9">
    <source>
        <dbReference type="Proteomes" id="UP000621168"/>
    </source>
</evidence>
<reference evidence="8" key="1">
    <citation type="submission" date="2019-09" db="EMBL/GenBank/DDBJ databases">
        <title>Bird 10,000 Genomes (B10K) Project - Family phase.</title>
        <authorList>
            <person name="Zhang G."/>
        </authorList>
    </citation>
    <scope>NUCLEOTIDE SEQUENCE</scope>
    <source>
        <strain evidence="8">B10K-CU-031-40</strain>
    </source>
</reference>